<keyword evidence="3" id="KW-1185">Reference proteome</keyword>
<sequence length="168" mass="17167">MQTTQDAGPVFSPQQALSRLLSVTGPQCPSSLGQVTVSEGRGPSLPAPAHTLPPPQCRPGAELSSIKATGSTHPAAPAHPSIQPHMMVCLPDVRADKQELPGSSSRAAGTIPYNLTTAACAYPNSPACVLQQITPPKVSPSSTPSTTSSQLITKAALQRPASTASTIL</sequence>
<evidence type="ECO:0000313" key="3">
    <source>
        <dbReference type="Proteomes" id="UP001266305"/>
    </source>
</evidence>
<feature type="compositionally biased region" description="Low complexity" evidence="1">
    <location>
        <begin position="135"/>
        <end position="149"/>
    </location>
</feature>
<evidence type="ECO:0000256" key="1">
    <source>
        <dbReference type="SAM" id="MobiDB-lite"/>
    </source>
</evidence>
<comment type="caution">
    <text evidence="2">The sequence shown here is derived from an EMBL/GenBank/DDBJ whole genome shotgun (WGS) entry which is preliminary data.</text>
</comment>
<dbReference type="Proteomes" id="UP001266305">
    <property type="component" value="Unassembled WGS sequence"/>
</dbReference>
<feature type="compositionally biased region" description="Polar residues" evidence="1">
    <location>
        <begin position="24"/>
        <end position="37"/>
    </location>
</feature>
<organism evidence="2 3">
    <name type="scientific">Saguinus oedipus</name>
    <name type="common">Cotton-top tamarin</name>
    <name type="synonym">Oedipomidas oedipus</name>
    <dbReference type="NCBI Taxonomy" id="9490"/>
    <lineage>
        <taxon>Eukaryota</taxon>
        <taxon>Metazoa</taxon>
        <taxon>Chordata</taxon>
        <taxon>Craniata</taxon>
        <taxon>Vertebrata</taxon>
        <taxon>Euteleostomi</taxon>
        <taxon>Mammalia</taxon>
        <taxon>Eutheria</taxon>
        <taxon>Euarchontoglires</taxon>
        <taxon>Primates</taxon>
        <taxon>Haplorrhini</taxon>
        <taxon>Platyrrhini</taxon>
        <taxon>Cebidae</taxon>
        <taxon>Callitrichinae</taxon>
        <taxon>Saguinus</taxon>
    </lineage>
</organism>
<gene>
    <name evidence="2" type="ORF">P7K49_003444</name>
</gene>
<protein>
    <submittedName>
        <fullName evidence="2">Uncharacterized protein</fullName>
    </submittedName>
</protein>
<proteinExistence type="predicted"/>
<evidence type="ECO:0000313" key="2">
    <source>
        <dbReference type="EMBL" id="KAK2116558.1"/>
    </source>
</evidence>
<dbReference type="EMBL" id="JASSZA010000002">
    <property type="protein sequence ID" value="KAK2116558.1"/>
    <property type="molecule type" value="Genomic_DNA"/>
</dbReference>
<feature type="region of interest" description="Disordered" evidence="1">
    <location>
        <begin position="22"/>
        <end position="82"/>
    </location>
</feature>
<feature type="region of interest" description="Disordered" evidence="1">
    <location>
        <begin position="135"/>
        <end position="168"/>
    </location>
</feature>
<name>A0ABQ9W717_SAGOE</name>
<reference evidence="2 3" key="1">
    <citation type="submission" date="2023-05" db="EMBL/GenBank/DDBJ databases">
        <title>B98-5 Cell Line De Novo Hybrid Assembly: An Optical Mapping Approach.</title>
        <authorList>
            <person name="Kananen K."/>
            <person name="Auerbach J.A."/>
            <person name="Kautto E."/>
            <person name="Blachly J.S."/>
        </authorList>
    </citation>
    <scope>NUCLEOTIDE SEQUENCE [LARGE SCALE GENOMIC DNA]</scope>
    <source>
        <strain evidence="2">B95-8</strain>
        <tissue evidence="2">Cell line</tissue>
    </source>
</reference>
<accession>A0ABQ9W717</accession>